<name>A0A2P2P553_RHIMU</name>
<dbReference type="AlphaFoldDB" id="A0A2P2P553"/>
<sequence length="28" mass="3199">MVPHIGCKTPTENFTMSDSQECEPKMQE</sequence>
<accession>A0A2P2P553</accession>
<evidence type="ECO:0000256" key="1">
    <source>
        <dbReference type="SAM" id="MobiDB-lite"/>
    </source>
</evidence>
<feature type="region of interest" description="Disordered" evidence="1">
    <location>
        <begin position="1"/>
        <end position="28"/>
    </location>
</feature>
<organism evidence="2">
    <name type="scientific">Rhizophora mucronata</name>
    <name type="common">Asiatic mangrove</name>
    <dbReference type="NCBI Taxonomy" id="61149"/>
    <lineage>
        <taxon>Eukaryota</taxon>
        <taxon>Viridiplantae</taxon>
        <taxon>Streptophyta</taxon>
        <taxon>Embryophyta</taxon>
        <taxon>Tracheophyta</taxon>
        <taxon>Spermatophyta</taxon>
        <taxon>Magnoliopsida</taxon>
        <taxon>eudicotyledons</taxon>
        <taxon>Gunneridae</taxon>
        <taxon>Pentapetalae</taxon>
        <taxon>rosids</taxon>
        <taxon>fabids</taxon>
        <taxon>Malpighiales</taxon>
        <taxon>Rhizophoraceae</taxon>
        <taxon>Rhizophora</taxon>
    </lineage>
</organism>
<feature type="compositionally biased region" description="Polar residues" evidence="1">
    <location>
        <begin position="10"/>
        <end position="19"/>
    </location>
</feature>
<evidence type="ECO:0000313" key="2">
    <source>
        <dbReference type="EMBL" id="MBX49773.1"/>
    </source>
</evidence>
<dbReference type="EMBL" id="GGEC01069289">
    <property type="protein sequence ID" value="MBX49773.1"/>
    <property type="molecule type" value="Transcribed_RNA"/>
</dbReference>
<protein>
    <submittedName>
        <fullName evidence="2">Uncharacterized protein</fullName>
    </submittedName>
</protein>
<proteinExistence type="predicted"/>
<reference evidence="2" key="1">
    <citation type="submission" date="2018-02" db="EMBL/GenBank/DDBJ databases">
        <title>Rhizophora mucronata_Transcriptome.</title>
        <authorList>
            <person name="Meera S.P."/>
            <person name="Sreeshan A."/>
            <person name="Augustine A."/>
        </authorList>
    </citation>
    <scope>NUCLEOTIDE SEQUENCE</scope>
    <source>
        <tissue evidence="2">Leaf</tissue>
    </source>
</reference>